<gene>
    <name evidence="1" type="ORF">LTR37_019324</name>
</gene>
<sequence length="178" mass="19778">MTGQVHAHIDMIFKPLSEVTRCIRHFEVRINMPAVGGDLDDDDEVLVDPDHELFLQLLVSALPQARTINIEVRLTGPEHRFTSYEGGSAGSGALAVNRPDLVNQEYVARTAILIETVQELVWPKLERKTVTLSRAGYHTRCVNLVEGTAVKSQSAHAAHAWILYARVDASKAVVHLRH</sequence>
<dbReference type="Proteomes" id="UP001281147">
    <property type="component" value="Unassembled WGS sequence"/>
</dbReference>
<proteinExistence type="predicted"/>
<dbReference type="EMBL" id="JAUTXU010000295">
    <property type="protein sequence ID" value="KAK3686926.1"/>
    <property type="molecule type" value="Genomic_DNA"/>
</dbReference>
<name>A0ACC3MEM8_9PEZI</name>
<reference evidence="1" key="1">
    <citation type="submission" date="2023-07" db="EMBL/GenBank/DDBJ databases">
        <title>Black Yeasts Isolated from many extreme environments.</title>
        <authorList>
            <person name="Coleine C."/>
            <person name="Stajich J.E."/>
            <person name="Selbmann L."/>
        </authorList>
    </citation>
    <scope>NUCLEOTIDE SEQUENCE</scope>
    <source>
        <strain evidence="1">CCFEE 5714</strain>
    </source>
</reference>
<comment type="caution">
    <text evidence="1">The sequence shown here is derived from an EMBL/GenBank/DDBJ whole genome shotgun (WGS) entry which is preliminary data.</text>
</comment>
<organism evidence="1 2">
    <name type="scientific">Vermiconidia calcicola</name>
    <dbReference type="NCBI Taxonomy" id="1690605"/>
    <lineage>
        <taxon>Eukaryota</taxon>
        <taxon>Fungi</taxon>
        <taxon>Dikarya</taxon>
        <taxon>Ascomycota</taxon>
        <taxon>Pezizomycotina</taxon>
        <taxon>Dothideomycetes</taxon>
        <taxon>Dothideomycetidae</taxon>
        <taxon>Mycosphaerellales</taxon>
        <taxon>Extremaceae</taxon>
        <taxon>Vermiconidia</taxon>
    </lineage>
</organism>
<evidence type="ECO:0000313" key="2">
    <source>
        <dbReference type="Proteomes" id="UP001281147"/>
    </source>
</evidence>
<keyword evidence="2" id="KW-1185">Reference proteome</keyword>
<protein>
    <submittedName>
        <fullName evidence="1">Uncharacterized protein</fullName>
    </submittedName>
</protein>
<evidence type="ECO:0000313" key="1">
    <source>
        <dbReference type="EMBL" id="KAK3686926.1"/>
    </source>
</evidence>
<accession>A0ACC3MEM8</accession>